<evidence type="ECO:0000313" key="3">
    <source>
        <dbReference type="EMBL" id="GEQ06013.1"/>
    </source>
</evidence>
<name>A0A0D0SII6_STAGA</name>
<sequence length="253" mass="26682">MKKTILASSLAVALGVTGYATQADQNQAHASEQNIDKAHLAELAQNNASELNEKPLHAGAYHYDFVLGGFEYKFDSDGQSWSWSYDVAGSQSASTNVSSNSAQQDVSAQASTNTNEKSSNEVSSQQQSSNVEVQAVEAPKASSNSNVQTAQTSTATKAYEAAKTQAASTGGSVKAQFLAAGGTEAMWNTIVLPESSGNPNAVNELGYRGLGQTKESWGTGSVATQTQGMINYAKERYGSIEAALAFRSANNWW</sequence>
<accession>A0A0D0SII6</accession>
<dbReference type="Proteomes" id="UP000255277">
    <property type="component" value="Unassembled WGS sequence"/>
</dbReference>
<feature type="region of interest" description="Disordered" evidence="1">
    <location>
        <begin position="92"/>
        <end position="149"/>
    </location>
</feature>
<keyword evidence="2" id="KW-0732">Signal</keyword>
<dbReference type="GeneID" id="93844142"/>
<evidence type="ECO:0000256" key="2">
    <source>
        <dbReference type="SAM" id="SignalP"/>
    </source>
</evidence>
<dbReference type="AlphaFoldDB" id="A0A0D0SII6"/>
<keyword evidence="4" id="KW-0378">Hydrolase</keyword>
<keyword evidence="6" id="KW-1185">Reference proteome</keyword>
<dbReference type="OrthoDB" id="2241791at2"/>
<evidence type="ECO:0000313" key="5">
    <source>
        <dbReference type="Proteomes" id="UP000255277"/>
    </source>
</evidence>
<dbReference type="GO" id="GO:0016798">
    <property type="term" value="F:hydrolase activity, acting on glycosyl bonds"/>
    <property type="evidence" value="ECO:0007669"/>
    <property type="project" value="UniProtKB-KW"/>
</dbReference>
<dbReference type="STRING" id="1293.SH09_14905"/>
<dbReference type="EMBL" id="BKAX01000004">
    <property type="protein sequence ID" value="GEQ06013.1"/>
    <property type="molecule type" value="Genomic_DNA"/>
</dbReference>
<keyword evidence="4" id="KW-0326">Glycosidase</keyword>
<protein>
    <submittedName>
        <fullName evidence="4">SceA protein</fullName>
        <ecNumber evidence="4">3.2.-.-</ecNumber>
    </submittedName>
    <submittedName>
        <fullName evidence="3">Transglycosylase IsaA</fullName>
    </submittedName>
</protein>
<dbReference type="Proteomes" id="UP000321057">
    <property type="component" value="Unassembled WGS sequence"/>
</dbReference>
<proteinExistence type="predicted"/>
<dbReference type="EC" id="3.2.-.-" evidence="4"/>
<feature type="compositionally biased region" description="Low complexity" evidence="1">
    <location>
        <begin position="92"/>
        <end position="104"/>
    </location>
</feature>
<organism evidence="4 5">
    <name type="scientific">Staphylococcus gallinarum</name>
    <dbReference type="NCBI Taxonomy" id="1293"/>
    <lineage>
        <taxon>Bacteria</taxon>
        <taxon>Bacillati</taxon>
        <taxon>Bacillota</taxon>
        <taxon>Bacilli</taxon>
        <taxon>Bacillales</taxon>
        <taxon>Staphylococcaceae</taxon>
        <taxon>Staphylococcus</taxon>
    </lineage>
</organism>
<feature type="compositionally biased region" description="Low complexity" evidence="1">
    <location>
        <begin position="115"/>
        <end position="137"/>
    </location>
</feature>
<evidence type="ECO:0000256" key="1">
    <source>
        <dbReference type="SAM" id="MobiDB-lite"/>
    </source>
</evidence>
<evidence type="ECO:0000313" key="6">
    <source>
        <dbReference type="Proteomes" id="UP000321057"/>
    </source>
</evidence>
<feature type="signal peptide" evidence="2">
    <location>
        <begin position="1"/>
        <end position="22"/>
    </location>
</feature>
<reference evidence="4 5" key="1">
    <citation type="submission" date="2018-06" db="EMBL/GenBank/DDBJ databases">
        <authorList>
            <consortium name="Pathogen Informatics"/>
            <person name="Doyle S."/>
        </authorList>
    </citation>
    <scope>NUCLEOTIDE SEQUENCE [LARGE SCALE GENOMIC DNA]</scope>
    <source>
        <strain evidence="4 5">NCTC12195</strain>
    </source>
</reference>
<gene>
    <name evidence="4" type="primary">sceA_3</name>
    <name evidence="3" type="synonym">isaA</name>
    <name evidence="4" type="ORF">NCTC12195_04588</name>
    <name evidence="3" type="ORF">SGA02_18410</name>
</gene>
<reference evidence="3 6" key="2">
    <citation type="submission" date="2019-07" db="EMBL/GenBank/DDBJ databases">
        <title>Whole genome shotgun sequence of Staphylococcus gallinarum NBRC 109767.</title>
        <authorList>
            <person name="Hosoyama A."/>
            <person name="Uohara A."/>
            <person name="Ohji S."/>
            <person name="Ichikawa N."/>
        </authorList>
    </citation>
    <scope>NUCLEOTIDE SEQUENCE [LARGE SCALE GENOMIC DNA]</scope>
    <source>
        <strain evidence="3 6">NBRC 109767</strain>
    </source>
</reference>
<dbReference type="RefSeq" id="WP_042740377.1">
    <property type="nucleotide sequence ID" value="NZ_BKAX01000004.1"/>
</dbReference>
<feature type="chain" id="PRO_5039308712" evidence="2">
    <location>
        <begin position="23"/>
        <end position="253"/>
    </location>
</feature>
<evidence type="ECO:0000313" key="4">
    <source>
        <dbReference type="EMBL" id="SUM35059.1"/>
    </source>
</evidence>
<feature type="compositionally biased region" description="Polar residues" evidence="1">
    <location>
        <begin position="105"/>
        <end position="114"/>
    </location>
</feature>
<dbReference type="EMBL" id="UHDK01000001">
    <property type="protein sequence ID" value="SUM35059.1"/>
    <property type="molecule type" value="Genomic_DNA"/>
</dbReference>